<comment type="caution">
    <text evidence="5">The sequence shown here is derived from an EMBL/GenBank/DDBJ whole genome shotgun (WGS) entry which is preliminary data.</text>
</comment>
<dbReference type="GO" id="GO:0110001">
    <property type="term" value="C:toxin-antitoxin complex"/>
    <property type="evidence" value="ECO:0007669"/>
    <property type="project" value="InterPro"/>
</dbReference>
<dbReference type="AlphaFoldDB" id="A0A7C2V4B8"/>
<sequence>MQEVKKRPKISLIVESLSQLEKAYVDLKKNLSLGKEEFISNKLIQDKVRVDFNLAFESCMRVCRHLSAVYNVKTTSKDCLQKIGELVGIKEIEALGEFTSFYIKHRDLRESLPAEELYEFLSKNLYLFKEYAKAVVEFVKRETNNPLLIDFDLLNEKAGRIKESLKKINFVLSQGEEEFSKNPMYYDRVKYFYQVAYDSLFDICKHLAPKFGIKKFGDDCLSKMVEVGVIPQEYYMDVFKMTNLKNKLISTWEVEPRELYKSLLEIQEKIEPVMKEIANSLRRLLKEKAGQG</sequence>
<dbReference type="PANTHER" id="PTHR33397:SF3">
    <property type="entry name" value="MRNA NUCLEASE HEPT"/>
    <property type="match status" value="1"/>
</dbReference>
<accession>A0A7C2V4B8</accession>
<dbReference type="InterPro" id="IPR052379">
    <property type="entry name" value="Type_VII_TA_RNase"/>
</dbReference>
<evidence type="ECO:0000256" key="1">
    <source>
        <dbReference type="ARBA" id="ARBA00022649"/>
    </source>
</evidence>
<dbReference type="GO" id="GO:0004540">
    <property type="term" value="F:RNA nuclease activity"/>
    <property type="evidence" value="ECO:0007669"/>
    <property type="project" value="InterPro"/>
</dbReference>
<organism evidence="5">
    <name type="scientific">Hydrogenobacter sp</name>
    <dbReference type="NCBI Taxonomy" id="2152829"/>
    <lineage>
        <taxon>Bacteria</taxon>
        <taxon>Pseudomonadati</taxon>
        <taxon>Aquificota</taxon>
        <taxon>Aquificia</taxon>
        <taxon>Aquificales</taxon>
        <taxon>Aquificaceae</taxon>
        <taxon>Hydrogenobacter</taxon>
    </lineage>
</organism>
<reference evidence="5" key="1">
    <citation type="journal article" date="2020" name="mSystems">
        <title>Genome- and Community-Level Interaction Insights into Carbon Utilization and Element Cycling Functions of Hydrothermarchaeota in Hydrothermal Sediment.</title>
        <authorList>
            <person name="Zhou Z."/>
            <person name="Liu Y."/>
            <person name="Xu W."/>
            <person name="Pan J."/>
            <person name="Luo Z.H."/>
            <person name="Li M."/>
        </authorList>
    </citation>
    <scope>NUCLEOTIDE SEQUENCE [LARGE SCALE GENOMIC DNA]</scope>
    <source>
        <strain evidence="5">SpSt-132</strain>
    </source>
</reference>
<dbReference type="PANTHER" id="PTHR33397">
    <property type="entry name" value="UPF0331 PROTEIN YUTE"/>
    <property type="match status" value="1"/>
</dbReference>
<protein>
    <submittedName>
        <fullName evidence="5">DUF86 domain-containing protein</fullName>
    </submittedName>
</protein>
<evidence type="ECO:0000313" key="5">
    <source>
        <dbReference type="EMBL" id="HEW46640.1"/>
    </source>
</evidence>
<proteinExistence type="inferred from homology"/>
<dbReference type="EMBL" id="DSFP01000068">
    <property type="protein sequence ID" value="HEW46640.1"/>
    <property type="molecule type" value="Genomic_DNA"/>
</dbReference>
<evidence type="ECO:0000256" key="3">
    <source>
        <dbReference type="ARBA" id="ARBA00022801"/>
    </source>
</evidence>
<dbReference type="GO" id="GO:0016787">
    <property type="term" value="F:hydrolase activity"/>
    <property type="evidence" value="ECO:0007669"/>
    <property type="project" value="UniProtKB-KW"/>
</dbReference>
<keyword evidence="1" id="KW-1277">Toxin-antitoxin system</keyword>
<dbReference type="InterPro" id="IPR008201">
    <property type="entry name" value="HepT-like"/>
</dbReference>
<evidence type="ECO:0000256" key="2">
    <source>
        <dbReference type="ARBA" id="ARBA00022722"/>
    </source>
</evidence>
<keyword evidence="2" id="KW-0540">Nuclease</keyword>
<keyword evidence="3" id="KW-0378">Hydrolase</keyword>
<name>A0A7C2V4B8_9AQUI</name>
<evidence type="ECO:0000256" key="4">
    <source>
        <dbReference type="ARBA" id="ARBA00024207"/>
    </source>
</evidence>
<gene>
    <name evidence="5" type="ORF">ENO47_08270</name>
</gene>
<comment type="similarity">
    <text evidence="4">Belongs to the HepT RNase toxin family.</text>
</comment>
<dbReference type="Pfam" id="PF01934">
    <property type="entry name" value="HepT-like"/>
    <property type="match status" value="1"/>
</dbReference>
<dbReference type="Gene3D" id="1.20.120.580">
    <property type="entry name" value="bsu32300-like"/>
    <property type="match status" value="2"/>
</dbReference>
<dbReference type="InterPro" id="IPR037038">
    <property type="entry name" value="HepT-like_sf"/>
</dbReference>